<gene>
    <name evidence="1" type="ORF">PENTCL1PPCAC_17381</name>
</gene>
<evidence type="ECO:0008006" key="3">
    <source>
        <dbReference type="Google" id="ProtNLM"/>
    </source>
</evidence>
<feature type="non-terminal residue" evidence="1">
    <location>
        <position position="74"/>
    </location>
</feature>
<dbReference type="AlphaFoldDB" id="A0AAV5TLL2"/>
<accession>A0AAV5TLL2</accession>
<comment type="caution">
    <text evidence="1">The sequence shown here is derived from an EMBL/GenBank/DDBJ whole genome shotgun (WGS) entry which is preliminary data.</text>
</comment>
<reference evidence="1" key="1">
    <citation type="submission" date="2023-10" db="EMBL/GenBank/DDBJ databases">
        <title>Genome assembly of Pristionchus species.</title>
        <authorList>
            <person name="Yoshida K."/>
            <person name="Sommer R.J."/>
        </authorList>
    </citation>
    <scope>NUCLEOTIDE SEQUENCE</scope>
    <source>
        <strain evidence="1">RS0144</strain>
    </source>
</reference>
<keyword evidence="2" id="KW-1185">Reference proteome</keyword>
<sequence length="74" mass="8105">RDELERHPLKRRICVVGDMAVLSVSPQSINCEFGGEFTLKLANHSAFEVIYKLMGCTHSGMFRVANPVGLLSAG</sequence>
<proteinExistence type="predicted"/>
<name>A0AAV5TLL2_9BILA</name>
<organism evidence="1 2">
    <name type="scientific">Pristionchus entomophagus</name>
    <dbReference type="NCBI Taxonomy" id="358040"/>
    <lineage>
        <taxon>Eukaryota</taxon>
        <taxon>Metazoa</taxon>
        <taxon>Ecdysozoa</taxon>
        <taxon>Nematoda</taxon>
        <taxon>Chromadorea</taxon>
        <taxon>Rhabditida</taxon>
        <taxon>Rhabditina</taxon>
        <taxon>Diplogasteromorpha</taxon>
        <taxon>Diplogasteroidea</taxon>
        <taxon>Neodiplogasteridae</taxon>
        <taxon>Pristionchus</taxon>
    </lineage>
</organism>
<dbReference type="EMBL" id="BTSX01000004">
    <property type="protein sequence ID" value="GMS95206.1"/>
    <property type="molecule type" value="Genomic_DNA"/>
</dbReference>
<dbReference type="Proteomes" id="UP001432027">
    <property type="component" value="Unassembled WGS sequence"/>
</dbReference>
<evidence type="ECO:0000313" key="2">
    <source>
        <dbReference type="Proteomes" id="UP001432027"/>
    </source>
</evidence>
<feature type="non-terminal residue" evidence="1">
    <location>
        <position position="1"/>
    </location>
</feature>
<evidence type="ECO:0000313" key="1">
    <source>
        <dbReference type="EMBL" id="GMS95206.1"/>
    </source>
</evidence>
<protein>
    <recommendedName>
        <fullName evidence="3">MSP domain-containing protein</fullName>
    </recommendedName>
</protein>